<comment type="caution">
    <text evidence="1">The sequence shown here is derived from an EMBL/GenBank/DDBJ whole genome shotgun (WGS) entry which is preliminary data.</text>
</comment>
<name>A0ACB5UGK9_9FIRM</name>
<dbReference type="Proteomes" id="UP001374599">
    <property type="component" value="Unassembled WGS sequence"/>
</dbReference>
<accession>A0ACB5UGK9</accession>
<protein>
    <submittedName>
        <fullName evidence="1">Uncharacterized protein</fullName>
    </submittedName>
</protein>
<evidence type="ECO:0000313" key="2">
    <source>
        <dbReference type="Proteomes" id="UP001374599"/>
    </source>
</evidence>
<sequence>MKKRKLLVSLCCFLLFTMALIQPISASSELWNFKFNLVSKNPFPNPVSRNSVVKARMNLCVVDKDFNFHPATIRSKVYNLSGQLVYTKTEVHDSSPQFDMVVFDTSNVAPGIYFIQVRAETSFGSNSSWQQLNKCSVY</sequence>
<evidence type="ECO:0000313" key="1">
    <source>
        <dbReference type="EMBL" id="GMQ61698.1"/>
    </source>
</evidence>
<organism evidence="1 2">
    <name type="scientific">Vallitalea maricola</name>
    <dbReference type="NCBI Taxonomy" id="3074433"/>
    <lineage>
        <taxon>Bacteria</taxon>
        <taxon>Bacillati</taxon>
        <taxon>Bacillota</taxon>
        <taxon>Clostridia</taxon>
        <taxon>Lachnospirales</taxon>
        <taxon>Vallitaleaceae</taxon>
        <taxon>Vallitalea</taxon>
    </lineage>
</organism>
<gene>
    <name evidence="1" type="ORF">AN2V17_09270</name>
</gene>
<proteinExistence type="predicted"/>
<dbReference type="EMBL" id="BTPU01000012">
    <property type="protein sequence ID" value="GMQ61698.1"/>
    <property type="molecule type" value="Genomic_DNA"/>
</dbReference>
<keyword evidence="2" id="KW-1185">Reference proteome</keyword>
<reference evidence="1" key="1">
    <citation type="submission" date="2023-09" db="EMBL/GenBank/DDBJ databases">
        <title>Vallitalea sediminicola and Vallitalea maricola sp. nov., anaerobic bacteria isolated from marine sediment.</title>
        <authorList>
            <person name="Hirano S."/>
            <person name="Maeda A."/>
            <person name="Terahara T."/>
            <person name="Mori K."/>
            <person name="Hamada M."/>
            <person name="Matsumoto R."/>
            <person name="Kobayashi T."/>
        </authorList>
    </citation>
    <scope>NUCLEOTIDE SEQUENCE</scope>
    <source>
        <strain evidence="1">AN17-2</strain>
    </source>
</reference>